<dbReference type="AlphaFoldDB" id="A0A5D3APX1"/>
<protein>
    <submittedName>
        <fullName evidence="1">Uncharacterized protein</fullName>
    </submittedName>
</protein>
<keyword evidence="2" id="KW-1185">Reference proteome</keyword>
<evidence type="ECO:0000313" key="2">
    <source>
        <dbReference type="Proteomes" id="UP000322245"/>
    </source>
</evidence>
<reference evidence="1 2" key="1">
    <citation type="submission" date="2017-05" db="EMBL/GenBank/DDBJ databases">
        <title>The Genome Sequence of Tsuchiyaea wingfieldii DSM 27421.</title>
        <authorList>
            <person name="Cuomo C."/>
            <person name="Passer A."/>
            <person name="Billmyre B."/>
            <person name="Heitman J."/>
        </authorList>
    </citation>
    <scope>NUCLEOTIDE SEQUENCE [LARGE SCALE GENOMIC DNA]</scope>
    <source>
        <strain evidence="1 2">DSM 27421</strain>
    </source>
</reference>
<dbReference type="Proteomes" id="UP000322245">
    <property type="component" value="Unassembled WGS sequence"/>
</dbReference>
<evidence type="ECO:0000313" key="1">
    <source>
        <dbReference type="EMBL" id="TYJ52359.1"/>
    </source>
</evidence>
<sequence>MFLFIIAYIEAGKSDVREANTTVVKNDFFHLLGLGNHQEPLGPGLHFRHQVAAEHLAQVADTSNRHVWRWRRRYTEAGLVVEPGESLSVAPEARLLEDDREAGTVVYDTVNTFLRTYANSIPAYFKEDPLDDLASFADLGLAPLIVEALSFERQERRCQLKAVVQRSGRISVEEIPAFLPHIEIYLKEAERPHYWTAFDLGKWFDLVMSDRDLSSAGWDSRVKMTKKGNKMPTYLAGVRLVCAFLKHVFPGATLPPVPFSPDVGTPGDCTTFLRTINRHVAARFPAGSPAAAP</sequence>
<proteinExistence type="predicted"/>
<comment type="caution">
    <text evidence="1">The sequence shown here is derived from an EMBL/GenBank/DDBJ whole genome shotgun (WGS) entry which is preliminary data.</text>
</comment>
<accession>A0A5D3APX1</accession>
<dbReference type="EMBL" id="NIDF01000139">
    <property type="protein sequence ID" value="TYJ52359.1"/>
    <property type="molecule type" value="Genomic_DNA"/>
</dbReference>
<gene>
    <name evidence="1" type="ORF">B9479_007053</name>
</gene>
<organism evidence="1 2">
    <name type="scientific">Cryptococcus floricola</name>
    <dbReference type="NCBI Taxonomy" id="2591691"/>
    <lineage>
        <taxon>Eukaryota</taxon>
        <taxon>Fungi</taxon>
        <taxon>Dikarya</taxon>
        <taxon>Basidiomycota</taxon>
        <taxon>Agaricomycotina</taxon>
        <taxon>Tremellomycetes</taxon>
        <taxon>Tremellales</taxon>
        <taxon>Cryptococcaceae</taxon>
        <taxon>Cryptococcus</taxon>
    </lineage>
</organism>
<name>A0A5D3APX1_9TREE</name>